<feature type="chain" id="PRO_5012044717" evidence="2">
    <location>
        <begin position="34"/>
        <end position="424"/>
    </location>
</feature>
<feature type="region of interest" description="Disordered" evidence="1">
    <location>
        <begin position="397"/>
        <end position="424"/>
    </location>
</feature>
<evidence type="ECO:0000256" key="2">
    <source>
        <dbReference type="SAM" id="SignalP"/>
    </source>
</evidence>
<evidence type="ECO:0000256" key="1">
    <source>
        <dbReference type="SAM" id="MobiDB-lite"/>
    </source>
</evidence>
<dbReference type="SUPFAM" id="SSF48208">
    <property type="entry name" value="Six-hairpin glycosidases"/>
    <property type="match status" value="1"/>
</dbReference>
<organism evidence="3 4">
    <name type="scientific">Salinibacterium xinjiangense</name>
    <dbReference type="NCBI Taxonomy" id="386302"/>
    <lineage>
        <taxon>Bacteria</taxon>
        <taxon>Bacillati</taxon>
        <taxon>Actinomycetota</taxon>
        <taxon>Actinomycetes</taxon>
        <taxon>Micrococcales</taxon>
        <taxon>Microbacteriaceae</taxon>
        <taxon>Salinibacterium</taxon>
    </lineage>
</organism>
<reference evidence="3 4" key="1">
    <citation type="submission" date="2017-09" db="EMBL/GenBank/DDBJ databases">
        <authorList>
            <person name="Ehlers B."/>
            <person name="Leendertz F.H."/>
        </authorList>
    </citation>
    <scope>NUCLEOTIDE SEQUENCE [LARGE SCALE GENOMIC DNA]</scope>
    <source>
        <strain evidence="3 4">CGMCC 1.05381</strain>
    </source>
</reference>
<dbReference type="Proteomes" id="UP000219440">
    <property type="component" value="Unassembled WGS sequence"/>
</dbReference>
<gene>
    <name evidence="3" type="ORF">SAMN06296378_1247</name>
</gene>
<evidence type="ECO:0000313" key="4">
    <source>
        <dbReference type="Proteomes" id="UP000219440"/>
    </source>
</evidence>
<accession>A0A2C8ZB76</accession>
<dbReference type="InterPro" id="IPR012341">
    <property type="entry name" value="6hp_glycosidase-like_sf"/>
</dbReference>
<keyword evidence="2" id="KW-0732">Signal</keyword>
<dbReference type="InterPro" id="IPR008928">
    <property type="entry name" value="6-hairpin_glycosidase_sf"/>
</dbReference>
<dbReference type="OrthoDB" id="8880998at2"/>
<feature type="signal peptide" evidence="2">
    <location>
        <begin position="1"/>
        <end position="33"/>
    </location>
</feature>
<dbReference type="AlphaFoldDB" id="A0A2C8ZB76"/>
<dbReference type="Gene3D" id="1.50.10.10">
    <property type="match status" value="1"/>
</dbReference>
<evidence type="ECO:0000313" key="3">
    <source>
        <dbReference type="EMBL" id="SOE61336.1"/>
    </source>
</evidence>
<sequence>MDFTSRSYRRWGGAAVAVTILAGATLVPASANAAVPASWVDEQVNFVLGEQLASGAITSFDTRITPYFANIAALGLIEANTAASRSGALKWMRWYLDHLNTAAPNVPANSVFDYTYDAATGVETPTGDFDSVDSYASTTLNLAFEAYSSGDPALQSFVSANIGKYEAIANILNFGAPIGVRIETGLDAGLTIAKPSYAVAYTMDNVEVYSGLADFAQLQTALGRSAEASYYASWATLTRDAILAKLWNPTKNNWDWAFANESNINVFYAQATAQLWPILYGVVSPSDPKAISAWSQFSAAYPTWFQGGIPDGYPWVSVSRVAQLMGDTANAEAYLTDVHSRYAPGFTLPSSCSVAVCGQWYNNEAGWFMLAGIAATAPTAPAGSKSQSRLCRAGVFPSPHAGGARATDRPGTQTGLDRARERAC</sequence>
<dbReference type="GO" id="GO:0005975">
    <property type="term" value="P:carbohydrate metabolic process"/>
    <property type="evidence" value="ECO:0007669"/>
    <property type="project" value="InterPro"/>
</dbReference>
<name>A0A2C8ZB76_9MICO</name>
<protein>
    <submittedName>
        <fullName evidence="3">Uncharacterized protein</fullName>
    </submittedName>
</protein>
<keyword evidence="4" id="KW-1185">Reference proteome</keyword>
<proteinExistence type="predicted"/>
<dbReference type="EMBL" id="OCST01000002">
    <property type="protein sequence ID" value="SOE61336.1"/>
    <property type="molecule type" value="Genomic_DNA"/>
</dbReference>
<dbReference type="RefSeq" id="WP_097060351.1">
    <property type="nucleotide sequence ID" value="NZ_BMLC01000001.1"/>
</dbReference>